<dbReference type="Proteomes" id="UP001168990">
    <property type="component" value="Unassembled WGS sequence"/>
</dbReference>
<accession>A0AA39FJ58</accession>
<protein>
    <submittedName>
        <fullName evidence="1">Uncharacterized protein</fullName>
    </submittedName>
</protein>
<keyword evidence="2" id="KW-1185">Reference proteome</keyword>
<evidence type="ECO:0000313" key="2">
    <source>
        <dbReference type="Proteomes" id="UP001168990"/>
    </source>
</evidence>
<dbReference type="AlphaFoldDB" id="A0AA39FJ58"/>
<reference evidence="1" key="2">
    <citation type="submission" date="2023-03" db="EMBL/GenBank/DDBJ databases">
        <authorList>
            <person name="Inwood S.N."/>
            <person name="Skelly J.G."/>
            <person name="Guhlin J."/>
            <person name="Harrop T.W.R."/>
            <person name="Goldson S.G."/>
            <person name="Dearden P.K."/>
        </authorList>
    </citation>
    <scope>NUCLEOTIDE SEQUENCE</scope>
    <source>
        <strain evidence="1">Irish</strain>
        <tissue evidence="1">Whole body</tissue>
    </source>
</reference>
<comment type="caution">
    <text evidence="1">The sequence shown here is derived from an EMBL/GenBank/DDBJ whole genome shotgun (WGS) entry which is preliminary data.</text>
</comment>
<proteinExistence type="predicted"/>
<evidence type="ECO:0000313" key="1">
    <source>
        <dbReference type="EMBL" id="KAK0170564.1"/>
    </source>
</evidence>
<dbReference type="EMBL" id="JAQQBS010000003">
    <property type="protein sequence ID" value="KAK0170564.1"/>
    <property type="molecule type" value="Genomic_DNA"/>
</dbReference>
<gene>
    <name evidence="1" type="ORF">PV328_008401</name>
</gene>
<organism evidence="1 2">
    <name type="scientific">Microctonus aethiopoides</name>
    <dbReference type="NCBI Taxonomy" id="144406"/>
    <lineage>
        <taxon>Eukaryota</taxon>
        <taxon>Metazoa</taxon>
        <taxon>Ecdysozoa</taxon>
        <taxon>Arthropoda</taxon>
        <taxon>Hexapoda</taxon>
        <taxon>Insecta</taxon>
        <taxon>Pterygota</taxon>
        <taxon>Neoptera</taxon>
        <taxon>Endopterygota</taxon>
        <taxon>Hymenoptera</taxon>
        <taxon>Apocrita</taxon>
        <taxon>Ichneumonoidea</taxon>
        <taxon>Braconidae</taxon>
        <taxon>Euphorinae</taxon>
        <taxon>Microctonus</taxon>
    </lineage>
</organism>
<sequence>MKIVNSLRKNKEANNPATNNIERVKSNLIEGSRIVELAKHVALWTNKYLGLIQESLIMNAETTRIQMQQKSHPNNQSIQLSINPNINYTWQSILRKAAKTFNPDPIIRSTANNKQSRITTIQ</sequence>
<reference evidence="1" key="1">
    <citation type="journal article" date="2023" name="bioRxiv">
        <title>Scaffold-level genome assemblies of two parasitoid biocontrol wasps reveal the parthenogenesis mechanism and an associated novel virus.</title>
        <authorList>
            <person name="Inwood S."/>
            <person name="Skelly J."/>
            <person name="Guhlin J."/>
            <person name="Harrop T."/>
            <person name="Goldson S."/>
            <person name="Dearden P."/>
        </authorList>
    </citation>
    <scope>NUCLEOTIDE SEQUENCE</scope>
    <source>
        <strain evidence="1">Irish</strain>
        <tissue evidence="1">Whole body</tissue>
    </source>
</reference>
<name>A0AA39FJ58_9HYME</name>